<keyword evidence="2" id="KW-0479">Metal-binding</keyword>
<dbReference type="PANTHER" id="PTHR43048">
    <property type="entry name" value="METHYLMALONYL-COA EPIMERASE"/>
    <property type="match status" value="1"/>
</dbReference>
<accession>H6RGH3</accession>
<dbReference type="CDD" id="cd07249">
    <property type="entry name" value="MMCE"/>
    <property type="match status" value="1"/>
</dbReference>
<dbReference type="PANTHER" id="PTHR43048:SF3">
    <property type="entry name" value="METHYLMALONYL-COA EPIMERASE, MITOCHONDRIAL"/>
    <property type="match status" value="1"/>
</dbReference>
<reference evidence="4" key="1">
    <citation type="journal article" date="2012" name="Environ. Microbiol.">
        <title>Genomic content of uncultured Bacteroidetes from contrasting oceanic provinces in the North Atlantic Ocean.</title>
        <authorList>
            <person name="Gomez-Pereira P.R."/>
            <person name="Schuler M."/>
            <person name="Fuchs B.M."/>
            <person name="Bennke C."/>
            <person name="Teeling H."/>
            <person name="Waldmann J."/>
            <person name="Richter M."/>
            <person name="Barbe V."/>
            <person name="Bataille E."/>
            <person name="Glockner F.O."/>
            <person name="Amann R."/>
        </authorList>
    </citation>
    <scope>NUCLEOTIDE SEQUENCE</scope>
</reference>
<evidence type="ECO:0000256" key="1">
    <source>
        <dbReference type="ARBA" id="ARBA00009308"/>
    </source>
</evidence>
<evidence type="ECO:0000256" key="2">
    <source>
        <dbReference type="ARBA" id="ARBA00022723"/>
    </source>
</evidence>
<sequence length="130" mass="14090">MKKLEHIGIAVLDLEAAEKIFSDVLGELPYKREVVDSESVLTSFFQAGDSKIELLQSTSADGPIARHISKRGEGLHHLAFQVDDLDAEITELEAKGYRCIAGPKDGADGKRIAFLHPSDTSKVLVELCAG</sequence>
<comment type="similarity">
    <text evidence="1">Belongs to the methylmalonyl-CoA epimerase family.</text>
</comment>
<dbReference type="AlphaFoldDB" id="H6RGH3"/>
<protein>
    <submittedName>
        <fullName evidence="4">Methylmalonyl-CoA epimerase</fullName>
    </submittedName>
</protein>
<evidence type="ECO:0000313" key="4">
    <source>
        <dbReference type="EMBL" id="CCG00134.1"/>
    </source>
</evidence>
<reference evidence="4" key="2">
    <citation type="submission" date="2012-02" db="EMBL/GenBank/DDBJ databases">
        <authorList>
            <person name="Genoscope - CEA"/>
        </authorList>
    </citation>
    <scope>NUCLEOTIDE SEQUENCE</scope>
</reference>
<evidence type="ECO:0000259" key="3">
    <source>
        <dbReference type="PROSITE" id="PS51819"/>
    </source>
</evidence>
<dbReference type="InterPro" id="IPR037523">
    <property type="entry name" value="VOC_core"/>
</dbReference>
<dbReference type="GO" id="GO:0046491">
    <property type="term" value="P:L-methylmalonyl-CoA metabolic process"/>
    <property type="evidence" value="ECO:0007669"/>
    <property type="project" value="TreeGrafter"/>
</dbReference>
<dbReference type="InterPro" id="IPR029068">
    <property type="entry name" value="Glyas_Bleomycin-R_OHBP_Dase"/>
</dbReference>
<dbReference type="InterPro" id="IPR017515">
    <property type="entry name" value="MeMalonyl-CoA_epimerase"/>
</dbReference>
<dbReference type="GO" id="GO:0046872">
    <property type="term" value="F:metal ion binding"/>
    <property type="evidence" value="ECO:0007669"/>
    <property type="project" value="UniProtKB-KW"/>
</dbReference>
<gene>
    <name evidence="4" type="ORF">VIS_S3CKB90019</name>
</gene>
<dbReference type="NCBIfam" id="TIGR03081">
    <property type="entry name" value="metmalonyl_epim"/>
    <property type="match status" value="1"/>
</dbReference>
<dbReference type="PROSITE" id="PS51819">
    <property type="entry name" value="VOC"/>
    <property type="match status" value="1"/>
</dbReference>
<name>H6RGH3_9BACT</name>
<feature type="domain" description="VOC" evidence="3">
    <location>
        <begin position="3"/>
        <end position="130"/>
    </location>
</feature>
<dbReference type="EMBL" id="FO117599">
    <property type="protein sequence ID" value="CCG00134.1"/>
    <property type="molecule type" value="Genomic_DNA"/>
</dbReference>
<organism evidence="4">
    <name type="scientific">uncultured Flavobacteriia bacterium</name>
    <dbReference type="NCBI Taxonomy" id="212695"/>
    <lineage>
        <taxon>Bacteria</taxon>
        <taxon>Pseudomonadati</taxon>
        <taxon>Bacteroidota</taxon>
        <taxon>Flavobacteriia</taxon>
        <taxon>environmental samples</taxon>
    </lineage>
</organism>
<dbReference type="InterPro" id="IPR051785">
    <property type="entry name" value="MMCE/EMCE_epimerase"/>
</dbReference>
<proteinExistence type="inferred from homology"/>
<dbReference type="Pfam" id="PF13669">
    <property type="entry name" value="Glyoxalase_4"/>
    <property type="match status" value="1"/>
</dbReference>
<dbReference type="SUPFAM" id="SSF54593">
    <property type="entry name" value="Glyoxalase/Bleomycin resistance protein/Dihydroxybiphenyl dioxygenase"/>
    <property type="match status" value="1"/>
</dbReference>
<dbReference type="GO" id="GO:0004493">
    <property type="term" value="F:methylmalonyl-CoA epimerase activity"/>
    <property type="evidence" value="ECO:0007669"/>
    <property type="project" value="TreeGrafter"/>
</dbReference>
<dbReference type="Gene3D" id="3.10.180.10">
    <property type="entry name" value="2,3-Dihydroxybiphenyl 1,2-Dioxygenase, domain 1"/>
    <property type="match status" value="1"/>
</dbReference>